<sequence>MTTAFEPATIGRYTTRNRIVMAPMTRSRAYGRGASATPLMAEYYAQRAGAGLIITEGTQPSPEGQGYPDTPGLHTAVQVEAWRGVTSAVHARGGLIFAQLMHTGRIGHPSLTGLPPVGASAIAAAGTVFTPTGPLGFVAPLALDDAGIERTIADFAQAARNAVDAGFDGVELHGANGYLLHQFLATNTNTRTDGWGGDVAGRIRLTVEVVQAVAHAIGADRTALRISPGNPYNDITEDDVEATYNALVDALDPLGLAYLHLAEGPDVELTSTLRVRWSGPLVLNPFTPGSWTGPDALGRVEDGSADLVSYAALYLANPDLPARLAVGGPFTAPDYGTAYGGHERGYTDYPTLDDATVVG</sequence>
<dbReference type="Pfam" id="PF00724">
    <property type="entry name" value="Oxidored_FMN"/>
    <property type="match status" value="1"/>
</dbReference>
<dbReference type="CDD" id="cd02933">
    <property type="entry name" value="OYE_like_FMN"/>
    <property type="match status" value="1"/>
</dbReference>
<dbReference type="InterPro" id="IPR001155">
    <property type="entry name" value="OxRdtase_FMN_N"/>
</dbReference>
<dbReference type="GO" id="GO:0016491">
    <property type="term" value="F:oxidoreductase activity"/>
    <property type="evidence" value="ECO:0007669"/>
    <property type="project" value="UniProtKB-KW"/>
</dbReference>
<organism evidence="2 3">
    <name type="scientific">Cellulomonas humilata</name>
    <dbReference type="NCBI Taxonomy" id="144055"/>
    <lineage>
        <taxon>Bacteria</taxon>
        <taxon>Bacillati</taxon>
        <taxon>Actinomycetota</taxon>
        <taxon>Actinomycetes</taxon>
        <taxon>Micrococcales</taxon>
        <taxon>Cellulomonadaceae</taxon>
        <taxon>Cellulomonas</taxon>
    </lineage>
</organism>
<protein>
    <submittedName>
        <fullName evidence="2">N-ethylmaleimide reductase</fullName>
        <ecNumber evidence="2">1.-.-.-</ecNumber>
    </submittedName>
</protein>
<accession>A0ABU0EL41</accession>
<dbReference type="InterPro" id="IPR013785">
    <property type="entry name" value="Aldolase_TIM"/>
</dbReference>
<proteinExistence type="predicted"/>
<dbReference type="PANTHER" id="PTHR22893:SF91">
    <property type="entry name" value="NADPH DEHYDROGENASE 2-RELATED"/>
    <property type="match status" value="1"/>
</dbReference>
<gene>
    <name evidence="2" type="ORF">J2X26_003870</name>
</gene>
<comment type="caution">
    <text evidence="2">The sequence shown here is derived from an EMBL/GenBank/DDBJ whole genome shotgun (WGS) entry which is preliminary data.</text>
</comment>
<evidence type="ECO:0000259" key="1">
    <source>
        <dbReference type="Pfam" id="PF00724"/>
    </source>
</evidence>
<keyword evidence="3" id="KW-1185">Reference proteome</keyword>
<dbReference type="EC" id="1.-.-.-" evidence="2"/>
<evidence type="ECO:0000313" key="3">
    <source>
        <dbReference type="Proteomes" id="UP001239626"/>
    </source>
</evidence>
<feature type="domain" description="NADH:flavin oxidoreductase/NADH oxidase N-terminal" evidence="1">
    <location>
        <begin position="5"/>
        <end position="326"/>
    </location>
</feature>
<dbReference type="EMBL" id="JAUSVB010000006">
    <property type="protein sequence ID" value="MDQ0375532.1"/>
    <property type="molecule type" value="Genomic_DNA"/>
</dbReference>
<name>A0ABU0EL41_9CELL</name>
<keyword evidence="2" id="KW-0560">Oxidoreductase</keyword>
<dbReference type="RefSeq" id="WP_307494334.1">
    <property type="nucleotide sequence ID" value="NZ_JAUSVB010000006.1"/>
</dbReference>
<evidence type="ECO:0000313" key="2">
    <source>
        <dbReference type="EMBL" id="MDQ0375532.1"/>
    </source>
</evidence>
<dbReference type="InterPro" id="IPR045247">
    <property type="entry name" value="Oye-like"/>
</dbReference>
<dbReference type="SUPFAM" id="SSF51395">
    <property type="entry name" value="FMN-linked oxidoreductases"/>
    <property type="match status" value="1"/>
</dbReference>
<dbReference type="Gene3D" id="3.20.20.70">
    <property type="entry name" value="Aldolase class I"/>
    <property type="match status" value="1"/>
</dbReference>
<reference evidence="2 3" key="1">
    <citation type="submission" date="2023-07" db="EMBL/GenBank/DDBJ databases">
        <title>Sorghum-associated microbial communities from plants grown in Nebraska, USA.</title>
        <authorList>
            <person name="Schachtman D."/>
        </authorList>
    </citation>
    <scope>NUCLEOTIDE SEQUENCE [LARGE SCALE GENOMIC DNA]</scope>
    <source>
        <strain evidence="2 3">BE332</strain>
    </source>
</reference>
<dbReference type="Proteomes" id="UP001239626">
    <property type="component" value="Unassembled WGS sequence"/>
</dbReference>
<dbReference type="PANTHER" id="PTHR22893">
    <property type="entry name" value="NADH OXIDOREDUCTASE-RELATED"/>
    <property type="match status" value="1"/>
</dbReference>